<dbReference type="Pfam" id="PF03548">
    <property type="entry name" value="LolA"/>
    <property type="match status" value="1"/>
</dbReference>
<feature type="non-terminal residue" evidence="2">
    <location>
        <position position="1"/>
    </location>
</feature>
<name>A0A933GLN6_UNCTE</name>
<dbReference type="InterPro" id="IPR004564">
    <property type="entry name" value="OM_lipoprot_carrier_LolA-like"/>
</dbReference>
<keyword evidence="1" id="KW-0732">Signal</keyword>
<protein>
    <submittedName>
        <fullName evidence="2">Outer-membrane lipoprotein carrier protein LolA</fullName>
    </submittedName>
</protein>
<dbReference type="Proteomes" id="UP000772181">
    <property type="component" value="Unassembled WGS sequence"/>
</dbReference>
<dbReference type="SUPFAM" id="SSF89392">
    <property type="entry name" value="Prokaryotic lipoproteins and lipoprotein localization factors"/>
    <property type="match status" value="1"/>
</dbReference>
<dbReference type="AlphaFoldDB" id="A0A933GLN6"/>
<evidence type="ECO:0000313" key="2">
    <source>
        <dbReference type="EMBL" id="MBI4595054.1"/>
    </source>
</evidence>
<accession>A0A933GLN6</accession>
<evidence type="ECO:0000313" key="3">
    <source>
        <dbReference type="Proteomes" id="UP000772181"/>
    </source>
</evidence>
<reference evidence="2" key="1">
    <citation type="submission" date="2020-07" db="EMBL/GenBank/DDBJ databases">
        <title>Huge and variable diversity of episymbiotic CPR bacteria and DPANN archaea in groundwater ecosystems.</title>
        <authorList>
            <person name="He C.Y."/>
            <person name="Keren R."/>
            <person name="Whittaker M."/>
            <person name="Farag I.F."/>
            <person name="Doudna J."/>
            <person name="Cate J.H.D."/>
            <person name="Banfield J.F."/>
        </authorList>
    </citation>
    <scope>NUCLEOTIDE SEQUENCE</scope>
    <source>
        <strain evidence="2">NC_groundwater_1482_Ag_S-0.65um_47_24</strain>
    </source>
</reference>
<comment type="caution">
    <text evidence="2">The sequence shown here is derived from an EMBL/GenBank/DDBJ whole genome shotgun (WGS) entry which is preliminary data.</text>
</comment>
<dbReference type="EMBL" id="JACQWF010000075">
    <property type="protein sequence ID" value="MBI4595054.1"/>
    <property type="molecule type" value="Genomic_DNA"/>
</dbReference>
<organism evidence="2 3">
    <name type="scientific">Tectimicrobiota bacterium</name>
    <dbReference type="NCBI Taxonomy" id="2528274"/>
    <lineage>
        <taxon>Bacteria</taxon>
        <taxon>Pseudomonadati</taxon>
        <taxon>Nitrospinota/Tectimicrobiota group</taxon>
        <taxon>Candidatus Tectimicrobiota</taxon>
    </lineage>
</organism>
<keyword evidence="2" id="KW-0449">Lipoprotein</keyword>
<dbReference type="Gene3D" id="2.50.20.10">
    <property type="entry name" value="Lipoprotein localisation LolA/LolB/LppX"/>
    <property type="match status" value="1"/>
</dbReference>
<sequence length="83" mass="9457">KSKNGENYLLKLIPKEFHPALSQMILEIDPETFWIKSTKVNDVYENTIELTFTEINTNQSLPASLFQFTIPQGSELITPSKGK</sequence>
<dbReference type="InterPro" id="IPR029046">
    <property type="entry name" value="LolA/LolB/LppX"/>
</dbReference>
<evidence type="ECO:0000256" key="1">
    <source>
        <dbReference type="ARBA" id="ARBA00022729"/>
    </source>
</evidence>
<proteinExistence type="predicted"/>
<gene>
    <name evidence="2" type="ORF">HY730_01595</name>
</gene>